<dbReference type="PROSITE" id="PS51841">
    <property type="entry name" value="LTD"/>
    <property type="match status" value="1"/>
</dbReference>
<feature type="domain" description="LTD" evidence="2">
    <location>
        <begin position="18"/>
        <end position="143"/>
    </location>
</feature>
<protein>
    <submittedName>
        <fullName evidence="4">Lamin tail domain-containing protein</fullName>
    </submittedName>
</protein>
<reference evidence="4" key="2">
    <citation type="submission" date="2024-06" db="EMBL/GenBank/DDBJ databases">
        <title>Micromonospora mangrovi CCTCC AA 2012012 genome sequences.</title>
        <authorList>
            <person name="Gao J."/>
        </authorList>
    </citation>
    <scope>NUCLEOTIDE SEQUENCE</scope>
    <source>
        <strain evidence="4">CCTCC AA 2012012</strain>
    </source>
</reference>
<dbReference type="EMBL" id="CP159342">
    <property type="protein sequence ID" value="XCH72660.1"/>
    <property type="molecule type" value="Genomic_DNA"/>
</dbReference>
<keyword evidence="1" id="KW-0732">Signal</keyword>
<dbReference type="SUPFAM" id="SSF74853">
    <property type="entry name" value="Lamin A/C globular tail domain"/>
    <property type="match status" value="1"/>
</dbReference>
<dbReference type="InterPro" id="IPR001322">
    <property type="entry name" value="Lamin_tail_dom"/>
</dbReference>
<dbReference type="RefSeq" id="WP_350931527.1">
    <property type="nucleotide sequence ID" value="NZ_CP157762.1"/>
</dbReference>
<evidence type="ECO:0000313" key="3">
    <source>
        <dbReference type="EMBL" id="XBP91962.1"/>
    </source>
</evidence>
<reference evidence="3" key="1">
    <citation type="submission" date="2024-01" db="EMBL/GenBank/DDBJ databases">
        <title>The genome sequence of Micromonospora mangrovi CCTCC AA 2012012.</title>
        <authorList>
            <person name="Gao J."/>
        </authorList>
    </citation>
    <scope>NUCLEOTIDE SEQUENCE</scope>
    <source>
        <strain evidence="3">CCTCC AA 2012012</strain>
    </source>
</reference>
<gene>
    <name evidence="4" type="ORF">ABUL08_20345</name>
    <name evidence="3" type="ORF">VK199_20275</name>
</gene>
<dbReference type="Gene3D" id="2.60.40.1260">
    <property type="entry name" value="Lamin Tail domain"/>
    <property type="match status" value="1"/>
</dbReference>
<name>A0AAU8HC57_9ACTN</name>
<evidence type="ECO:0000256" key="1">
    <source>
        <dbReference type="SAM" id="SignalP"/>
    </source>
</evidence>
<evidence type="ECO:0000259" key="2">
    <source>
        <dbReference type="PROSITE" id="PS51841"/>
    </source>
</evidence>
<dbReference type="EMBL" id="CP157762">
    <property type="protein sequence ID" value="XBP91962.1"/>
    <property type="molecule type" value="Genomic_DNA"/>
</dbReference>
<accession>A0AAU8HC57</accession>
<feature type="signal peptide" evidence="1">
    <location>
        <begin position="1"/>
        <end position="28"/>
    </location>
</feature>
<evidence type="ECO:0000313" key="4">
    <source>
        <dbReference type="EMBL" id="XCH72660.1"/>
    </source>
</evidence>
<sequence length="150" mass="16046">MKRRLISLGAALAFAVGGSLAAAAPAQAAPVVTISKVYYNSPGSDTGTNTSLNAEYVRLTNTRSVVVNLKGYYLRDKTGYVYTFTTDYKVAAGNSIIVHTGKGTNSGTHRYWGRSWYVWNNSGDTAYLRNASGSLVDSCTWGSSGSYTNC</sequence>
<dbReference type="Pfam" id="PF00932">
    <property type="entry name" value="LTD"/>
    <property type="match status" value="1"/>
</dbReference>
<dbReference type="InterPro" id="IPR036415">
    <property type="entry name" value="Lamin_tail_dom_sf"/>
</dbReference>
<organism evidence="4">
    <name type="scientific">Micromonospora sp. CCTCC AA 2012012</name>
    <dbReference type="NCBI Taxonomy" id="3111921"/>
    <lineage>
        <taxon>Bacteria</taxon>
        <taxon>Bacillati</taxon>
        <taxon>Actinomycetota</taxon>
        <taxon>Actinomycetes</taxon>
        <taxon>Micromonosporales</taxon>
        <taxon>Micromonosporaceae</taxon>
        <taxon>Micromonospora</taxon>
    </lineage>
</organism>
<dbReference type="AlphaFoldDB" id="A0AAU8HC57"/>
<feature type="chain" id="PRO_5043289107" evidence="1">
    <location>
        <begin position="29"/>
        <end position="150"/>
    </location>
</feature>
<proteinExistence type="predicted"/>